<dbReference type="Gene3D" id="3.90.228.20">
    <property type="match status" value="1"/>
</dbReference>
<feature type="compositionally biased region" description="Polar residues" evidence="13">
    <location>
        <begin position="1"/>
        <end position="13"/>
    </location>
</feature>
<dbReference type="NCBIfam" id="TIGR00224">
    <property type="entry name" value="pckA"/>
    <property type="match status" value="1"/>
</dbReference>
<dbReference type="SUPFAM" id="SSF68923">
    <property type="entry name" value="PEP carboxykinase N-terminal domain"/>
    <property type="match status" value="1"/>
</dbReference>
<evidence type="ECO:0000256" key="8">
    <source>
        <dbReference type="ARBA" id="ARBA00022793"/>
    </source>
</evidence>
<evidence type="ECO:0000256" key="1">
    <source>
        <dbReference type="ARBA" id="ARBA00004742"/>
    </source>
</evidence>
<evidence type="ECO:0000256" key="10">
    <source>
        <dbReference type="ARBA" id="ARBA00023211"/>
    </source>
</evidence>
<organism evidence="14 15">
    <name type="scientific">Cyclotella cryptica</name>
    <dbReference type="NCBI Taxonomy" id="29204"/>
    <lineage>
        <taxon>Eukaryota</taxon>
        <taxon>Sar</taxon>
        <taxon>Stramenopiles</taxon>
        <taxon>Ochrophyta</taxon>
        <taxon>Bacillariophyta</taxon>
        <taxon>Coscinodiscophyceae</taxon>
        <taxon>Thalassiosirophycidae</taxon>
        <taxon>Stephanodiscales</taxon>
        <taxon>Stephanodiscaceae</taxon>
        <taxon>Cyclotella</taxon>
    </lineage>
</organism>
<dbReference type="Gene3D" id="3.40.449.10">
    <property type="entry name" value="Phosphoenolpyruvate Carboxykinase, domain 1"/>
    <property type="match status" value="1"/>
</dbReference>
<keyword evidence="4" id="KW-0312">Gluconeogenesis</keyword>
<feature type="non-terminal residue" evidence="14">
    <location>
        <position position="1"/>
    </location>
</feature>
<evidence type="ECO:0000256" key="6">
    <source>
        <dbReference type="ARBA" id="ARBA00022723"/>
    </source>
</evidence>
<dbReference type="PANTHER" id="PTHR30031:SF0">
    <property type="entry name" value="PHOSPHOENOLPYRUVATE CARBOXYKINASE (ATP)"/>
    <property type="match status" value="1"/>
</dbReference>
<keyword evidence="10" id="KW-0464">Manganese</keyword>
<dbReference type="AlphaFoldDB" id="A0ABD3PQ20"/>
<dbReference type="PANTHER" id="PTHR30031">
    <property type="entry name" value="PHOSPHOENOLPYRUVATE CARBOXYKINASE ATP"/>
    <property type="match status" value="1"/>
</dbReference>
<protein>
    <recommendedName>
        <fullName evidence="3">phosphoenolpyruvate carboxykinase (ATP)</fullName>
        <ecNumber evidence="3">4.1.1.49</ecNumber>
    </recommendedName>
</protein>
<dbReference type="CDD" id="cd00484">
    <property type="entry name" value="PEPCK_ATP"/>
    <property type="match status" value="1"/>
</dbReference>
<keyword evidence="7" id="KW-0547">Nucleotide-binding</keyword>
<feature type="region of interest" description="Disordered" evidence="13">
    <location>
        <begin position="1"/>
        <end position="20"/>
    </location>
</feature>
<keyword evidence="11" id="KW-0456">Lyase</keyword>
<dbReference type="SUPFAM" id="SSF53795">
    <property type="entry name" value="PEP carboxykinase-like"/>
    <property type="match status" value="1"/>
</dbReference>
<dbReference type="NCBIfam" id="NF006820">
    <property type="entry name" value="PRK09344.1-2"/>
    <property type="match status" value="1"/>
</dbReference>
<proteinExistence type="inferred from homology"/>
<evidence type="ECO:0000256" key="7">
    <source>
        <dbReference type="ARBA" id="ARBA00022741"/>
    </source>
</evidence>
<dbReference type="Gene3D" id="2.170.8.10">
    <property type="entry name" value="Phosphoenolpyruvate Carboxykinase, domain 2"/>
    <property type="match status" value="1"/>
</dbReference>
<dbReference type="InterPro" id="IPR008210">
    <property type="entry name" value="PEP_carboxykinase_N"/>
</dbReference>
<dbReference type="Pfam" id="PF01293">
    <property type="entry name" value="PEPCK_ATP"/>
    <property type="match status" value="1"/>
</dbReference>
<evidence type="ECO:0000256" key="11">
    <source>
        <dbReference type="ARBA" id="ARBA00023239"/>
    </source>
</evidence>
<evidence type="ECO:0000256" key="5">
    <source>
        <dbReference type="ARBA" id="ARBA00022490"/>
    </source>
</evidence>
<sequence length="675" mass="74646">VNETADLSAPSHQHPSRPLSLVRDLASTTRKMGTPFDHPGHHSPQTDQSITMLATSSRILLRTATGIGGKTAIKALVARAGTSAAYSTLGANIRISQGRYQPDKWTNQQVAYKSAVTAEDEPIRGDYNSSATYHGADACSKAGIDTLGINGPSTIYKNQTFEQLFKHEVKNNEGKIASAEYGETFTVDTGKFTGRSPKDKWIVRNIGSESDANIDWGKVNQPTTPEVFDELYEKAVNYFNSLDKAYVFDGFCGANPTSRRKIRFVHEMAWQQHFVTNMFIRADSESQLEGFEPDFTIINACSQVDEDWERHGLNSEVAVVFNIEKKCAVIFGTWYGGENKKGIFSLMNYWLPMSNPPEFPMHCSANVGKAGDSALFFGLSGTGKTTLSADPHRALIGDDEHGWDEEGIFNFEGGCYAKTINLTEKTEPDIYRAIHKDALLENVALVDQGGKLIPDYFDTSKTENGRVSYPIFHIDNYHKPQMAGHPKNIIFLSCDAFGVLPPIAKLTPEQAMYHFISGYTAKVAGTERGITEPTATFSACFGAAFLTLHPTRYAELLRDKLEHHCAQAWLVNSGWSGGPYGVGERMSIKTTRACVNAILDGTIENTTWSKDPFFGWELPGSIEGVDSDTLHPRNTWPNPAEYDEAEKKLAAMYVKNFEKYAGKGDIDYTQYGPKV</sequence>
<keyword evidence="9" id="KW-0067">ATP-binding</keyword>
<dbReference type="EC" id="4.1.1.49" evidence="3"/>
<keyword evidence="6" id="KW-0479">Metal-binding</keyword>
<evidence type="ECO:0000256" key="4">
    <source>
        <dbReference type="ARBA" id="ARBA00022432"/>
    </source>
</evidence>
<dbReference type="GO" id="GO:0046872">
    <property type="term" value="F:metal ion binding"/>
    <property type="evidence" value="ECO:0007669"/>
    <property type="project" value="UniProtKB-KW"/>
</dbReference>
<evidence type="ECO:0000313" key="14">
    <source>
        <dbReference type="EMBL" id="KAL3789917.1"/>
    </source>
</evidence>
<comment type="pathway">
    <text evidence="1">Carbohydrate biosynthesis; gluconeogenesis.</text>
</comment>
<dbReference type="GO" id="GO:0004612">
    <property type="term" value="F:phosphoenolpyruvate carboxykinase (ATP) activity"/>
    <property type="evidence" value="ECO:0007669"/>
    <property type="project" value="UniProtKB-EC"/>
</dbReference>
<evidence type="ECO:0000256" key="2">
    <source>
        <dbReference type="ARBA" id="ARBA00006052"/>
    </source>
</evidence>
<evidence type="ECO:0000256" key="13">
    <source>
        <dbReference type="SAM" id="MobiDB-lite"/>
    </source>
</evidence>
<evidence type="ECO:0000256" key="9">
    <source>
        <dbReference type="ARBA" id="ARBA00022840"/>
    </source>
</evidence>
<comment type="similarity">
    <text evidence="2">Belongs to the phosphoenolpyruvate carboxykinase (ATP) family.</text>
</comment>
<comment type="catalytic activity">
    <reaction evidence="12">
        <text>oxaloacetate + ATP = phosphoenolpyruvate + ADP + CO2</text>
        <dbReference type="Rhea" id="RHEA:18617"/>
        <dbReference type="ChEBI" id="CHEBI:16452"/>
        <dbReference type="ChEBI" id="CHEBI:16526"/>
        <dbReference type="ChEBI" id="CHEBI:30616"/>
        <dbReference type="ChEBI" id="CHEBI:58702"/>
        <dbReference type="ChEBI" id="CHEBI:456216"/>
        <dbReference type="EC" id="4.1.1.49"/>
    </reaction>
</comment>
<gene>
    <name evidence="14" type="ORF">HJC23_010602</name>
</gene>
<accession>A0ABD3PQ20</accession>
<dbReference type="InterPro" id="IPR013035">
    <property type="entry name" value="PEP_carboxykinase_C"/>
</dbReference>
<dbReference type="NCBIfam" id="NF006819">
    <property type="entry name" value="PRK09344.1-1"/>
    <property type="match status" value="1"/>
</dbReference>
<dbReference type="FunFam" id="3.40.449.10:FF:000001">
    <property type="entry name" value="Phosphoenolpyruvate carboxykinase (ATP)"/>
    <property type="match status" value="1"/>
</dbReference>
<comment type="caution">
    <text evidence="14">The sequence shown here is derived from an EMBL/GenBank/DDBJ whole genome shotgun (WGS) entry which is preliminary data.</text>
</comment>
<keyword evidence="5" id="KW-0963">Cytoplasm</keyword>
<dbReference type="HAMAP" id="MF_00453">
    <property type="entry name" value="PEPCK_ATP"/>
    <property type="match status" value="1"/>
</dbReference>
<dbReference type="InterPro" id="IPR001272">
    <property type="entry name" value="PEP_carboxykinase_ATP"/>
</dbReference>
<dbReference type="GO" id="GO:0006094">
    <property type="term" value="P:gluconeogenesis"/>
    <property type="evidence" value="ECO:0007669"/>
    <property type="project" value="UniProtKB-KW"/>
</dbReference>
<dbReference type="NCBIfam" id="NF006821">
    <property type="entry name" value="PRK09344.1-3"/>
    <property type="match status" value="1"/>
</dbReference>
<dbReference type="GO" id="GO:0005524">
    <property type="term" value="F:ATP binding"/>
    <property type="evidence" value="ECO:0007669"/>
    <property type="project" value="UniProtKB-KW"/>
</dbReference>
<dbReference type="PROSITE" id="PS00532">
    <property type="entry name" value="PEPCK_ATP"/>
    <property type="match status" value="1"/>
</dbReference>
<reference evidence="14 15" key="1">
    <citation type="journal article" date="2020" name="G3 (Bethesda)">
        <title>Improved Reference Genome for Cyclotella cryptica CCMP332, a Model for Cell Wall Morphogenesis, Salinity Adaptation, and Lipid Production in Diatoms (Bacillariophyta).</title>
        <authorList>
            <person name="Roberts W.R."/>
            <person name="Downey K.M."/>
            <person name="Ruck E.C."/>
            <person name="Traller J.C."/>
            <person name="Alverson A.J."/>
        </authorList>
    </citation>
    <scope>NUCLEOTIDE SEQUENCE [LARGE SCALE GENOMIC DNA]</scope>
    <source>
        <strain evidence="14 15">CCMP332</strain>
    </source>
</reference>
<dbReference type="Proteomes" id="UP001516023">
    <property type="component" value="Unassembled WGS sequence"/>
</dbReference>
<keyword evidence="8" id="KW-0210">Decarboxylase</keyword>
<evidence type="ECO:0000256" key="12">
    <source>
        <dbReference type="ARBA" id="ARBA00047371"/>
    </source>
</evidence>
<evidence type="ECO:0000256" key="3">
    <source>
        <dbReference type="ARBA" id="ARBA00012363"/>
    </source>
</evidence>
<evidence type="ECO:0000313" key="15">
    <source>
        <dbReference type="Proteomes" id="UP001516023"/>
    </source>
</evidence>
<keyword evidence="15" id="KW-1185">Reference proteome</keyword>
<name>A0ABD3PQ20_9STRA</name>
<dbReference type="EMBL" id="JABMIG020000135">
    <property type="protein sequence ID" value="KAL3789917.1"/>
    <property type="molecule type" value="Genomic_DNA"/>
</dbReference>
<dbReference type="InterPro" id="IPR015994">
    <property type="entry name" value="PEPCK_ATP_CS"/>
</dbReference>